<dbReference type="GO" id="GO:0008094">
    <property type="term" value="F:ATP-dependent activity, acting on DNA"/>
    <property type="evidence" value="ECO:0007669"/>
    <property type="project" value="InterPro"/>
</dbReference>
<protein>
    <submittedName>
        <fullName evidence="7">Putative RecA</fullName>
    </submittedName>
</protein>
<evidence type="ECO:0000256" key="4">
    <source>
        <dbReference type="ARBA" id="ARBA00023172"/>
    </source>
</evidence>
<dbReference type="PANTHER" id="PTHR45900:SF1">
    <property type="entry name" value="MITOCHONDRIAL DNA REPAIR PROTEIN RECA HOMOLOG-RELATED"/>
    <property type="match status" value="1"/>
</dbReference>
<sequence length="362" mass="41475">MLKRREKVSDTAREVETEILSNGRPKTRVEFLHTGLTLLNLALSGKGKDGGWARGRIINVVGDGSSGKTLLALELAAQCFFNLQKKKSEIFPPIKNLQIVYNNVESVMDFPLEEMYGRKFVKAIEWIQTPTIEGFGRDYGRRVMELRPGTFLLYIVDSYDSLTSEAGMERFENAAKKDKSEDGTYGTEKAKYGSSSFFNNICGLMEGKDATLFIISQVRENIGITFGKKHTRSGGKALNFYTHQVSWLSEIEKMKRTFKRDTRTYGIRVKAKIERNKTAKPFREAEFIILFDYGVDDVGSNLAWLYGPEVKKLVWDSIEYTREDLIRHIEKNGLEDILAKEVEEGWLDIEENIKPDRKKKFE</sequence>
<dbReference type="PROSITE" id="PS50163">
    <property type="entry name" value="RECA_3"/>
    <property type="match status" value="1"/>
</dbReference>
<name>A0A6M3M582_9ZZZZ</name>
<dbReference type="EMBL" id="MT143814">
    <property type="protein sequence ID" value="QJB02907.1"/>
    <property type="molecule type" value="Genomic_DNA"/>
</dbReference>
<evidence type="ECO:0000259" key="5">
    <source>
        <dbReference type="PROSITE" id="PS50163"/>
    </source>
</evidence>
<dbReference type="GO" id="GO:0006281">
    <property type="term" value="P:DNA repair"/>
    <property type="evidence" value="ECO:0007669"/>
    <property type="project" value="InterPro"/>
</dbReference>
<gene>
    <name evidence="6" type="ORF">MM171A01198_0007</name>
    <name evidence="7" type="ORF">MM171B01004_0006</name>
</gene>
<dbReference type="InterPro" id="IPR027417">
    <property type="entry name" value="P-loop_NTPase"/>
</dbReference>
<accession>A0A6M3M582</accession>
<dbReference type="GO" id="GO:0005524">
    <property type="term" value="F:ATP binding"/>
    <property type="evidence" value="ECO:0007669"/>
    <property type="project" value="UniProtKB-KW"/>
</dbReference>
<dbReference type="InterPro" id="IPR020587">
    <property type="entry name" value="RecA_monomer-monomer_interface"/>
</dbReference>
<evidence type="ECO:0000256" key="1">
    <source>
        <dbReference type="ARBA" id="ARBA00009391"/>
    </source>
</evidence>
<dbReference type="EMBL" id="MT143641">
    <property type="protein sequence ID" value="QJA99297.1"/>
    <property type="molecule type" value="Genomic_DNA"/>
</dbReference>
<comment type="similarity">
    <text evidence="1">Belongs to the RecA family.</text>
</comment>
<keyword evidence="4" id="KW-0233">DNA recombination</keyword>
<dbReference type="SUPFAM" id="SSF52540">
    <property type="entry name" value="P-loop containing nucleoside triphosphate hydrolases"/>
    <property type="match status" value="1"/>
</dbReference>
<proteinExistence type="inferred from homology"/>
<dbReference type="InterPro" id="IPR013765">
    <property type="entry name" value="DNA_recomb/repair_RecA"/>
</dbReference>
<evidence type="ECO:0000313" key="7">
    <source>
        <dbReference type="EMBL" id="QJB02907.1"/>
    </source>
</evidence>
<dbReference type="Pfam" id="PF00154">
    <property type="entry name" value="RecA_N"/>
    <property type="match status" value="1"/>
</dbReference>
<evidence type="ECO:0000256" key="2">
    <source>
        <dbReference type="ARBA" id="ARBA00022741"/>
    </source>
</evidence>
<evidence type="ECO:0000313" key="6">
    <source>
        <dbReference type="EMBL" id="QJA99297.1"/>
    </source>
</evidence>
<dbReference type="Gene3D" id="3.40.50.300">
    <property type="entry name" value="P-loop containing nucleotide triphosphate hydrolases"/>
    <property type="match status" value="1"/>
</dbReference>
<dbReference type="AlphaFoldDB" id="A0A6M3M582"/>
<feature type="domain" description="RecA family profile 2" evidence="5">
    <location>
        <begin position="223"/>
        <end position="300"/>
    </location>
</feature>
<evidence type="ECO:0000256" key="3">
    <source>
        <dbReference type="ARBA" id="ARBA00022840"/>
    </source>
</evidence>
<reference evidence="7" key="1">
    <citation type="submission" date="2020-03" db="EMBL/GenBank/DDBJ databases">
        <title>The deep terrestrial virosphere.</title>
        <authorList>
            <person name="Holmfeldt K."/>
            <person name="Nilsson E."/>
            <person name="Simone D."/>
            <person name="Lopez-Fernandez M."/>
            <person name="Wu X."/>
            <person name="de Brujin I."/>
            <person name="Lundin D."/>
            <person name="Andersson A."/>
            <person name="Bertilsson S."/>
            <person name="Dopson M."/>
        </authorList>
    </citation>
    <scope>NUCLEOTIDE SEQUENCE</scope>
    <source>
        <strain evidence="6">MM171A01198</strain>
        <strain evidence="7">MM171B01004</strain>
    </source>
</reference>
<dbReference type="PRINTS" id="PR00142">
    <property type="entry name" value="RECA"/>
</dbReference>
<dbReference type="GO" id="GO:0006310">
    <property type="term" value="P:DNA recombination"/>
    <property type="evidence" value="ECO:0007669"/>
    <property type="project" value="UniProtKB-KW"/>
</dbReference>
<dbReference type="GO" id="GO:0003697">
    <property type="term" value="F:single-stranded DNA binding"/>
    <property type="evidence" value="ECO:0007669"/>
    <property type="project" value="InterPro"/>
</dbReference>
<keyword evidence="3" id="KW-0067">ATP-binding</keyword>
<dbReference type="PANTHER" id="PTHR45900">
    <property type="entry name" value="RECA"/>
    <property type="match status" value="1"/>
</dbReference>
<keyword evidence="2" id="KW-0547">Nucleotide-binding</keyword>
<dbReference type="InterPro" id="IPR049428">
    <property type="entry name" value="RecA-like_N"/>
</dbReference>
<organism evidence="7">
    <name type="scientific">viral metagenome</name>
    <dbReference type="NCBI Taxonomy" id="1070528"/>
    <lineage>
        <taxon>unclassified sequences</taxon>
        <taxon>metagenomes</taxon>
        <taxon>organismal metagenomes</taxon>
    </lineage>
</organism>